<dbReference type="Proteomes" id="UP000253094">
    <property type="component" value="Unassembled WGS sequence"/>
</dbReference>
<evidence type="ECO:0000259" key="3">
    <source>
        <dbReference type="Pfam" id="PF13581"/>
    </source>
</evidence>
<dbReference type="EMBL" id="QOIL01000008">
    <property type="protein sequence ID" value="RCG30262.1"/>
    <property type="molecule type" value="Genomic_DNA"/>
</dbReference>
<keyword evidence="1" id="KW-0723">Serine/threonine-protein kinase</keyword>
<organism evidence="4 5">
    <name type="scientific">Sphaerisporangium album</name>
    <dbReference type="NCBI Taxonomy" id="509200"/>
    <lineage>
        <taxon>Bacteria</taxon>
        <taxon>Bacillati</taxon>
        <taxon>Actinomycetota</taxon>
        <taxon>Actinomycetes</taxon>
        <taxon>Streptosporangiales</taxon>
        <taxon>Streptosporangiaceae</taxon>
        <taxon>Sphaerisporangium</taxon>
    </lineage>
</organism>
<dbReference type="Pfam" id="PF13581">
    <property type="entry name" value="HATPase_c_2"/>
    <property type="match status" value="1"/>
</dbReference>
<protein>
    <recommendedName>
        <fullName evidence="3">Histidine kinase/HSP90-like ATPase domain-containing protein</fullName>
    </recommendedName>
</protein>
<evidence type="ECO:0000313" key="5">
    <source>
        <dbReference type="Proteomes" id="UP000253094"/>
    </source>
</evidence>
<comment type="caution">
    <text evidence="4">The sequence shown here is derived from an EMBL/GenBank/DDBJ whole genome shotgun (WGS) entry which is preliminary data.</text>
</comment>
<sequence length="227" mass="24923">MNRDDAFEARPRGRHRPGTAPTQVRSRPWDLAQKAAAQQLDQMEPVWAICYGVGSRRFYAAATWPTPDPLLVEADTTDELRDLMRAAERAVLYRPPAHRSAARAADRAGRPPHPAPTGHSTSHGAPMPETQDGGLRTVCWDLPDDLSMVGKTRTMVKEVLTTWALLTIADDVILAVSELLANTVVHGLPPVRPSLWLTPGKQCVQVSDHGPERPRHLSLDLEAVHGP</sequence>
<dbReference type="PANTHER" id="PTHR35526:SF3">
    <property type="entry name" value="ANTI-SIGMA-F FACTOR RSBW"/>
    <property type="match status" value="1"/>
</dbReference>
<evidence type="ECO:0000313" key="4">
    <source>
        <dbReference type="EMBL" id="RCG30262.1"/>
    </source>
</evidence>
<feature type="region of interest" description="Disordered" evidence="2">
    <location>
        <begin position="1"/>
        <end position="27"/>
    </location>
</feature>
<keyword evidence="1" id="KW-0808">Transferase</keyword>
<evidence type="ECO:0000256" key="2">
    <source>
        <dbReference type="SAM" id="MobiDB-lite"/>
    </source>
</evidence>
<accession>A0A367FKA3</accession>
<reference evidence="4 5" key="1">
    <citation type="submission" date="2018-06" db="EMBL/GenBank/DDBJ databases">
        <title>Sphaerisporangium craniellae sp. nov., isolated from a marine sponge in the South China Sea.</title>
        <authorList>
            <person name="Li L."/>
        </authorList>
    </citation>
    <scope>NUCLEOTIDE SEQUENCE [LARGE SCALE GENOMIC DNA]</scope>
    <source>
        <strain evidence="4 5">CCTCC AA 208026</strain>
    </source>
</reference>
<dbReference type="OrthoDB" id="3430890at2"/>
<keyword evidence="1" id="KW-0418">Kinase</keyword>
<gene>
    <name evidence="4" type="ORF">DQ384_16090</name>
</gene>
<dbReference type="InterPro" id="IPR036890">
    <property type="entry name" value="HATPase_C_sf"/>
</dbReference>
<dbReference type="RefSeq" id="WP_114029625.1">
    <property type="nucleotide sequence ID" value="NZ_QOIL01000008.1"/>
</dbReference>
<feature type="domain" description="Histidine kinase/HSP90-like ATPase" evidence="3">
    <location>
        <begin position="143"/>
        <end position="219"/>
    </location>
</feature>
<dbReference type="AlphaFoldDB" id="A0A367FKA3"/>
<feature type="compositionally biased region" description="Basic and acidic residues" evidence="2">
    <location>
        <begin position="1"/>
        <end position="11"/>
    </location>
</feature>
<dbReference type="PANTHER" id="PTHR35526">
    <property type="entry name" value="ANTI-SIGMA-F FACTOR RSBW-RELATED"/>
    <property type="match status" value="1"/>
</dbReference>
<name>A0A367FKA3_9ACTN</name>
<dbReference type="InterPro" id="IPR003594">
    <property type="entry name" value="HATPase_dom"/>
</dbReference>
<dbReference type="InterPro" id="IPR050267">
    <property type="entry name" value="Anti-sigma-factor_SerPK"/>
</dbReference>
<proteinExistence type="predicted"/>
<dbReference type="Gene3D" id="3.30.565.10">
    <property type="entry name" value="Histidine kinase-like ATPase, C-terminal domain"/>
    <property type="match status" value="1"/>
</dbReference>
<feature type="region of interest" description="Disordered" evidence="2">
    <location>
        <begin position="95"/>
        <end position="136"/>
    </location>
</feature>
<keyword evidence="5" id="KW-1185">Reference proteome</keyword>
<evidence type="ECO:0000256" key="1">
    <source>
        <dbReference type="ARBA" id="ARBA00022527"/>
    </source>
</evidence>